<comment type="similarity">
    <text evidence="2">Belongs to the auxin efflux carrier (TC 2.A.69) family.</text>
</comment>
<keyword evidence="10" id="KW-1185">Reference proteome</keyword>
<feature type="transmembrane region" description="Helical" evidence="8">
    <location>
        <begin position="100"/>
        <end position="118"/>
    </location>
</feature>
<dbReference type="PANTHER" id="PTHR36838:SF1">
    <property type="entry name" value="SLR1864 PROTEIN"/>
    <property type="match status" value="1"/>
</dbReference>
<dbReference type="Pfam" id="PF03547">
    <property type="entry name" value="Mem_trans"/>
    <property type="match status" value="2"/>
</dbReference>
<feature type="transmembrane region" description="Helical" evidence="8">
    <location>
        <begin position="6"/>
        <end position="25"/>
    </location>
</feature>
<feature type="transmembrane region" description="Helical" evidence="8">
    <location>
        <begin position="189"/>
        <end position="207"/>
    </location>
</feature>
<evidence type="ECO:0000256" key="1">
    <source>
        <dbReference type="ARBA" id="ARBA00004651"/>
    </source>
</evidence>
<dbReference type="EMBL" id="AFIJ01000038">
    <property type="protein sequence ID" value="EGL39386.1"/>
    <property type="molecule type" value="Genomic_DNA"/>
</dbReference>
<keyword evidence="4" id="KW-1003">Cell membrane</keyword>
<comment type="subcellular location">
    <subcellularLocation>
        <location evidence="1">Cell membrane</location>
        <topology evidence="1">Multi-pass membrane protein</topology>
    </subcellularLocation>
</comment>
<evidence type="ECO:0000313" key="10">
    <source>
        <dbReference type="Proteomes" id="UP000004018"/>
    </source>
</evidence>
<dbReference type="RefSeq" id="WP_007391552.1">
    <property type="nucleotide sequence ID" value="NZ_AFIJ01000038.1"/>
</dbReference>
<evidence type="ECO:0000256" key="3">
    <source>
        <dbReference type="ARBA" id="ARBA00022448"/>
    </source>
</evidence>
<dbReference type="InterPro" id="IPR038770">
    <property type="entry name" value="Na+/solute_symporter_sf"/>
</dbReference>
<keyword evidence="5 8" id="KW-0812">Transmembrane</keyword>
<reference evidence="9 10" key="1">
    <citation type="submission" date="2011-04" db="EMBL/GenBank/DDBJ databases">
        <authorList>
            <person name="Harkins D.M."/>
            <person name="Madupu R."/>
            <person name="Durkin A.S."/>
            <person name="Torralba M."/>
            <person name="Methe B."/>
            <person name="Sutton G.G."/>
            <person name="Nelson K.E."/>
        </authorList>
    </citation>
    <scope>NUCLEOTIDE SEQUENCE [LARGE SCALE GENOMIC DNA]</scope>
    <source>
        <strain evidence="9 10">UPII 199-6</strain>
    </source>
</reference>
<keyword evidence="7 8" id="KW-0472">Membrane</keyword>
<feature type="transmembrane region" description="Helical" evidence="8">
    <location>
        <begin position="37"/>
        <end position="55"/>
    </location>
</feature>
<dbReference type="InterPro" id="IPR004776">
    <property type="entry name" value="Mem_transp_PIN-like"/>
</dbReference>
<comment type="caution">
    <text evidence="9">The sequence shown here is derived from an EMBL/GenBank/DDBJ whole genome shotgun (WGS) entry which is preliminary data.</text>
</comment>
<sequence>MAVSLILLVAIIKLFLILLMGFCLIKTRKLTPAAGHVLSVLLVYIILPCVIIHSFQLHASPAVEKGLFFAFIAAVGVHIIFILFTAVLRKPLQLQVVEQASLIYTNAGILVFPLVTEILGPQYVIYPCTYMAVQLLLLWTHGSYLMSGSGAINIRGIITNINIIAIVIGAILFLMKIHIPAVIDDTMNMVGSTIGPVGMLITGIAIAEKNIKTVFLNLRNYKQALWRLLVYPAVLIVIFAAVHATSYVPDGKHILMTVFIASITPAAAVVTSLAEFYRQDAPYAAELCVVSTVLALVTMPCMLFIFDTVV</sequence>
<accession>A0ABP2L5A4</accession>
<feature type="transmembrane region" description="Helical" evidence="8">
    <location>
        <begin position="124"/>
        <end position="145"/>
    </location>
</feature>
<feature type="transmembrane region" description="Helical" evidence="8">
    <location>
        <begin position="228"/>
        <end position="248"/>
    </location>
</feature>
<protein>
    <submittedName>
        <fullName evidence="9">Transporter, auxin efflux carrier (AEC) family protein</fullName>
    </submittedName>
</protein>
<evidence type="ECO:0000256" key="7">
    <source>
        <dbReference type="ARBA" id="ARBA00023136"/>
    </source>
</evidence>
<evidence type="ECO:0000256" key="5">
    <source>
        <dbReference type="ARBA" id="ARBA00022692"/>
    </source>
</evidence>
<feature type="transmembrane region" description="Helical" evidence="8">
    <location>
        <begin position="254"/>
        <end position="277"/>
    </location>
</feature>
<feature type="transmembrane region" description="Helical" evidence="8">
    <location>
        <begin position="284"/>
        <end position="306"/>
    </location>
</feature>
<keyword evidence="6 8" id="KW-1133">Transmembrane helix</keyword>
<evidence type="ECO:0000256" key="2">
    <source>
        <dbReference type="ARBA" id="ARBA00010145"/>
    </source>
</evidence>
<evidence type="ECO:0000313" key="9">
    <source>
        <dbReference type="EMBL" id="EGL39386.1"/>
    </source>
</evidence>
<evidence type="ECO:0000256" key="4">
    <source>
        <dbReference type="ARBA" id="ARBA00022475"/>
    </source>
</evidence>
<evidence type="ECO:0000256" key="8">
    <source>
        <dbReference type="SAM" id="Phobius"/>
    </source>
</evidence>
<feature type="transmembrane region" description="Helical" evidence="8">
    <location>
        <begin position="67"/>
        <end position="88"/>
    </location>
</feature>
<organism evidence="9 10">
    <name type="scientific">Megasphaera lornae</name>
    <dbReference type="NCBI Taxonomy" id="1000568"/>
    <lineage>
        <taxon>Bacteria</taxon>
        <taxon>Bacillati</taxon>
        <taxon>Bacillota</taxon>
        <taxon>Negativicutes</taxon>
        <taxon>Veillonellales</taxon>
        <taxon>Veillonellaceae</taxon>
        <taxon>Megasphaera</taxon>
    </lineage>
</organism>
<gene>
    <name evidence="9" type="ORF">HMPREF1039_0909</name>
</gene>
<dbReference type="Gene3D" id="1.20.1530.20">
    <property type="match status" value="1"/>
</dbReference>
<evidence type="ECO:0000256" key="6">
    <source>
        <dbReference type="ARBA" id="ARBA00022989"/>
    </source>
</evidence>
<name>A0ABP2L5A4_9FIRM</name>
<dbReference type="PANTHER" id="PTHR36838">
    <property type="entry name" value="AUXIN EFFLUX CARRIER FAMILY PROTEIN"/>
    <property type="match status" value="1"/>
</dbReference>
<dbReference type="Proteomes" id="UP000004018">
    <property type="component" value="Unassembled WGS sequence"/>
</dbReference>
<feature type="transmembrane region" description="Helical" evidence="8">
    <location>
        <begin position="157"/>
        <end position="177"/>
    </location>
</feature>
<keyword evidence="3" id="KW-0813">Transport</keyword>
<proteinExistence type="inferred from homology"/>